<dbReference type="NCBIfam" id="NF002073">
    <property type="entry name" value="PRK00913.1-2"/>
    <property type="match status" value="1"/>
</dbReference>
<dbReference type="Pfam" id="PF00883">
    <property type="entry name" value="Peptidase_M17"/>
    <property type="match status" value="1"/>
</dbReference>
<reference evidence="10 11" key="1">
    <citation type="submission" date="2018-07" db="EMBL/GenBank/DDBJ databases">
        <title>Genomic Encyclopedia of Type Strains, Phase III (KMG-III): the genomes of soil and plant-associated and newly described type strains.</title>
        <authorList>
            <person name="Whitman W."/>
        </authorList>
    </citation>
    <scope>NUCLEOTIDE SEQUENCE [LARGE SCALE GENOMIC DNA]</scope>
    <source>
        <strain evidence="10 11">CECT 8236</strain>
    </source>
</reference>
<dbReference type="InterPro" id="IPR043472">
    <property type="entry name" value="Macro_dom-like"/>
</dbReference>
<feature type="domain" description="Cytosol aminopeptidase" evidence="9">
    <location>
        <begin position="357"/>
        <end position="364"/>
    </location>
</feature>
<keyword evidence="11" id="KW-1185">Reference proteome</keyword>
<keyword evidence="8" id="KW-0464">Manganese</keyword>
<dbReference type="PANTHER" id="PTHR11963">
    <property type="entry name" value="LEUCINE AMINOPEPTIDASE-RELATED"/>
    <property type="match status" value="1"/>
</dbReference>
<dbReference type="SUPFAM" id="SSF53187">
    <property type="entry name" value="Zn-dependent exopeptidases"/>
    <property type="match status" value="1"/>
</dbReference>
<dbReference type="Gene3D" id="3.40.220.10">
    <property type="entry name" value="Leucine Aminopeptidase, subunit E, domain 1"/>
    <property type="match status" value="1"/>
</dbReference>
<proteinExistence type="inferred from homology"/>
<dbReference type="GO" id="GO:0006508">
    <property type="term" value="P:proteolysis"/>
    <property type="evidence" value="ECO:0007669"/>
    <property type="project" value="UniProtKB-KW"/>
</dbReference>
<dbReference type="HAMAP" id="MF_00181">
    <property type="entry name" value="Cytosol_peptidase_M17"/>
    <property type="match status" value="1"/>
</dbReference>
<keyword evidence="5 8" id="KW-0645">Protease</keyword>
<organism evidence="10 11">
    <name type="scientific">Cohnella lupini</name>
    <dbReference type="NCBI Taxonomy" id="1294267"/>
    <lineage>
        <taxon>Bacteria</taxon>
        <taxon>Bacillati</taxon>
        <taxon>Bacillota</taxon>
        <taxon>Bacilli</taxon>
        <taxon>Bacillales</taxon>
        <taxon>Paenibacillaceae</taxon>
        <taxon>Cohnella</taxon>
    </lineage>
</organism>
<dbReference type="PANTHER" id="PTHR11963:SF23">
    <property type="entry name" value="CYTOSOL AMINOPEPTIDASE"/>
    <property type="match status" value="1"/>
</dbReference>
<keyword evidence="8" id="KW-0479">Metal-binding</keyword>
<name>A0A3D9IQ48_9BACL</name>
<dbReference type="EMBL" id="QRDY01000003">
    <property type="protein sequence ID" value="RED63817.1"/>
    <property type="molecule type" value="Genomic_DNA"/>
</dbReference>
<dbReference type="OrthoDB" id="9809354at2"/>
<evidence type="ECO:0000313" key="11">
    <source>
        <dbReference type="Proteomes" id="UP000256869"/>
    </source>
</evidence>
<evidence type="ECO:0000256" key="4">
    <source>
        <dbReference type="ARBA" id="ARBA00022438"/>
    </source>
</evidence>
<comment type="function">
    <text evidence="7 8">Presumably involved in the processing and regular turnover of intracellular proteins. Catalyzes the removal of unsubstituted N-terminal amino acids from various peptides.</text>
</comment>
<gene>
    <name evidence="8" type="primary">pepA</name>
    <name evidence="10" type="ORF">DFP95_10357</name>
</gene>
<feature type="active site" evidence="8">
    <location>
        <position position="363"/>
    </location>
</feature>
<dbReference type="InterPro" id="IPR011356">
    <property type="entry name" value="Leucine_aapep/pepB"/>
</dbReference>
<feature type="binding site" evidence="8">
    <location>
        <position position="282"/>
    </location>
    <ligand>
        <name>Mn(2+)</name>
        <dbReference type="ChEBI" id="CHEBI:29035"/>
        <label>2</label>
    </ligand>
</feature>
<feature type="binding site" evidence="8">
    <location>
        <position position="359"/>
    </location>
    <ligand>
        <name>Mn(2+)</name>
        <dbReference type="ChEBI" id="CHEBI:29035"/>
        <label>1</label>
    </ligand>
</feature>
<comment type="similarity">
    <text evidence="3 8">Belongs to the peptidase M17 family.</text>
</comment>
<dbReference type="PROSITE" id="PS00631">
    <property type="entry name" value="CYTOSOL_AP"/>
    <property type="match status" value="1"/>
</dbReference>
<dbReference type="Gene3D" id="3.40.630.10">
    <property type="entry name" value="Zn peptidases"/>
    <property type="match status" value="1"/>
</dbReference>
<sequence>MIWTDWPLRWAMTSASSEVEQGTADLIIAMADRNSLEDDDRLILHPRLDQALRDRAKLGIYNGKPGDTALFDTLGMLPEKYALYVGFDSVPHRTKSLREAAGSLGSTILEYQIKQAAFIVPAGLFQSMDGYEIRAASSALMEGLLLGLYRRNSRSISGRANSSLEEIRFVLDSDSGSLDWEEGLLRGYRLANSVCYARELTNEPANLLTPERLAEEARSLAGQYGLEYRIYDESEAVKEGMGGLLAVGKGSVNPPRMIVIHHRGAPDSKETLGLIGKGVTFDTGGISLKKPGGMEEMISDMGGASAVMGAMRAIGEWKPKMNIVAVIAAAENMPSGSAFKPGDVLKTYSGKTVEVLNTDAEGRIVLADGLTTAIKHGATKLIDVATLTGAVMHALGDLTTGAFSNDEEMLQTFLQGSRNADEYVWPLPTHPEYRVMLKSDVADLKNHGGTWAGAIAGALFVGEFSEELPWIHLDIGGTTWMWSDRGFESKGGTGVMVRSLVEYIRAGITGETIGKTTGNA</sequence>
<accession>A0A3D9IQ48</accession>
<evidence type="ECO:0000313" key="10">
    <source>
        <dbReference type="EMBL" id="RED63817.1"/>
    </source>
</evidence>
<keyword evidence="4 8" id="KW-0031">Aminopeptidase</keyword>
<dbReference type="GO" id="GO:0070006">
    <property type="term" value="F:metalloaminopeptidase activity"/>
    <property type="evidence" value="ECO:0007669"/>
    <property type="project" value="InterPro"/>
</dbReference>
<dbReference type="EC" id="3.4.11.1" evidence="8"/>
<comment type="cofactor">
    <cofactor evidence="8">
        <name>Mn(2+)</name>
        <dbReference type="ChEBI" id="CHEBI:29035"/>
    </cofactor>
    <text evidence="8">Binds 2 manganese ions per subunit.</text>
</comment>
<feature type="active site" evidence="8">
    <location>
        <position position="289"/>
    </location>
</feature>
<dbReference type="GO" id="GO:0005737">
    <property type="term" value="C:cytoplasm"/>
    <property type="evidence" value="ECO:0007669"/>
    <property type="project" value="UniProtKB-SubCell"/>
</dbReference>
<feature type="binding site" evidence="8">
    <location>
        <position position="361"/>
    </location>
    <ligand>
        <name>Mn(2+)</name>
        <dbReference type="ChEBI" id="CHEBI:29035"/>
        <label>1</label>
    </ligand>
</feature>
<dbReference type="Proteomes" id="UP000256869">
    <property type="component" value="Unassembled WGS sequence"/>
</dbReference>
<comment type="subcellular location">
    <subcellularLocation>
        <location evidence="8">Cytoplasm</location>
    </subcellularLocation>
</comment>
<evidence type="ECO:0000256" key="7">
    <source>
        <dbReference type="ARBA" id="ARBA00049972"/>
    </source>
</evidence>
<feature type="binding site" evidence="8">
    <location>
        <position position="361"/>
    </location>
    <ligand>
        <name>Mn(2+)</name>
        <dbReference type="ChEBI" id="CHEBI:29035"/>
        <label>2</label>
    </ligand>
</feature>
<dbReference type="InterPro" id="IPR000819">
    <property type="entry name" value="Peptidase_M17_C"/>
</dbReference>
<comment type="catalytic activity">
    <reaction evidence="1 8">
        <text>Release of an N-terminal amino acid, Xaa-|-Yaa-, in which Xaa is preferably Leu, but may be other amino acids including Pro although not Arg or Lys, and Yaa may be Pro. Amino acid amides and methyl esters are also readily hydrolyzed, but rates on arylamides are exceedingly low.</text>
        <dbReference type="EC" id="3.4.11.1"/>
    </reaction>
</comment>
<feature type="binding site" evidence="8">
    <location>
        <position position="282"/>
    </location>
    <ligand>
        <name>Mn(2+)</name>
        <dbReference type="ChEBI" id="CHEBI:29035"/>
        <label>1</label>
    </ligand>
</feature>
<evidence type="ECO:0000259" key="9">
    <source>
        <dbReference type="PROSITE" id="PS00631"/>
    </source>
</evidence>
<keyword evidence="8" id="KW-0963">Cytoplasm</keyword>
<dbReference type="CDD" id="cd00433">
    <property type="entry name" value="Peptidase_M17"/>
    <property type="match status" value="1"/>
</dbReference>
<keyword evidence="6 8" id="KW-0378">Hydrolase</keyword>
<evidence type="ECO:0000256" key="1">
    <source>
        <dbReference type="ARBA" id="ARBA00000135"/>
    </source>
</evidence>
<evidence type="ECO:0000256" key="2">
    <source>
        <dbReference type="ARBA" id="ARBA00000967"/>
    </source>
</evidence>
<evidence type="ECO:0000256" key="3">
    <source>
        <dbReference type="ARBA" id="ARBA00009528"/>
    </source>
</evidence>
<evidence type="ECO:0000256" key="6">
    <source>
        <dbReference type="ARBA" id="ARBA00022801"/>
    </source>
</evidence>
<dbReference type="GO" id="GO:0030145">
    <property type="term" value="F:manganese ion binding"/>
    <property type="evidence" value="ECO:0007669"/>
    <property type="project" value="UniProtKB-UniRule"/>
</dbReference>
<feature type="binding site" evidence="8">
    <location>
        <position position="277"/>
    </location>
    <ligand>
        <name>Mn(2+)</name>
        <dbReference type="ChEBI" id="CHEBI:29035"/>
        <label>2</label>
    </ligand>
</feature>
<dbReference type="InterPro" id="IPR023042">
    <property type="entry name" value="Peptidase_M17_leu_NH2_pept"/>
</dbReference>
<comment type="caution">
    <text evidence="10">The sequence shown here is derived from an EMBL/GenBank/DDBJ whole genome shotgun (WGS) entry which is preliminary data.</text>
</comment>
<dbReference type="SUPFAM" id="SSF52949">
    <property type="entry name" value="Macro domain-like"/>
    <property type="match status" value="1"/>
</dbReference>
<protein>
    <recommendedName>
        <fullName evidence="8">Probable cytosol aminopeptidase</fullName>
        <ecNumber evidence="8">3.4.11.1</ecNumber>
    </recommendedName>
    <alternativeName>
        <fullName evidence="8">Leucine aminopeptidase</fullName>
        <shortName evidence="8">LAP</shortName>
        <ecNumber evidence="8">3.4.11.10</ecNumber>
    </alternativeName>
    <alternativeName>
        <fullName evidence="8">Leucyl aminopeptidase</fullName>
    </alternativeName>
</protein>
<dbReference type="PRINTS" id="PR00481">
    <property type="entry name" value="LAMNOPPTDASE"/>
</dbReference>
<evidence type="ECO:0000256" key="5">
    <source>
        <dbReference type="ARBA" id="ARBA00022670"/>
    </source>
</evidence>
<evidence type="ECO:0000256" key="8">
    <source>
        <dbReference type="HAMAP-Rule" id="MF_00181"/>
    </source>
</evidence>
<dbReference type="EC" id="3.4.11.10" evidence="8"/>
<feature type="binding site" evidence="8">
    <location>
        <position position="300"/>
    </location>
    <ligand>
        <name>Mn(2+)</name>
        <dbReference type="ChEBI" id="CHEBI:29035"/>
        <label>2</label>
    </ligand>
</feature>
<dbReference type="RefSeq" id="WP_115991934.1">
    <property type="nucleotide sequence ID" value="NZ_QRDY01000003.1"/>
</dbReference>
<dbReference type="AlphaFoldDB" id="A0A3D9IQ48"/>
<comment type="catalytic activity">
    <reaction evidence="2 8">
        <text>Release of an N-terminal amino acid, preferentially leucine, but not glutamic or aspartic acids.</text>
        <dbReference type="EC" id="3.4.11.10"/>
    </reaction>
</comment>